<dbReference type="OrthoDB" id="5350472at2759"/>
<reference evidence="1 2" key="1">
    <citation type="submission" date="2019-04" db="EMBL/GenBank/DDBJ databases">
        <title>Friends and foes A comparative genomics studyof 23 Aspergillus species from section Flavi.</title>
        <authorList>
            <consortium name="DOE Joint Genome Institute"/>
            <person name="Kjaerbolling I."/>
            <person name="Vesth T."/>
            <person name="Frisvad J.C."/>
            <person name="Nybo J.L."/>
            <person name="Theobald S."/>
            <person name="Kildgaard S."/>
            <person name="Isbrandt T."/>
            <person name="Kuo A."/>
            <person name="Sato A."/>
            <person name="Lyhne E.K."/>
            <person name="Kogle M.E."/>
            <person name="Wiebenga A."/>
            <person name="Kun R.S."/>
            <person name="Lubbers R.J."/>
            <person name="Makela M.R."/>
            <person name="Barry K."/>
            <person name="Chovatia M."/>
            <person name="Clum A."/>
            <person name="Daum C."/>
            <person name="Haridas S."/>
            <person name="He G."/>
            <person name="LaButti K."/>
            <person name="Lipzen A."/>
            <person name="Mondo S."/>
            <person name="Riley R."/>
            <person name="Salamov A."/>
            <person name="Simmons B.A."/>
            <person name="Magnuson J.K."/>
            <person name="Henrissat B."/>
            <person name="Mortensen U.H."/>
            <person name="Larsen T.O."/>
            <person name="Devries R.P."/>
            <person name="Grigoriev I.V."/>
            <person name="Machida M."/>
            <person name="Baker S.E."/>
            <person name="Andersen M.R."/>
        </authorList>
    </citation>
    <scope>NUCLEOTIDE SEQUENCE [LARGE SCALE GENOMIC DNA]</scope>
    <source>
        <strain evidence="1 2">CBS 763.97</strain>
    </source>
</reference>
<dbReference type="AlphaFoldDB" id="A0A5N7ADW8"/>
<evidence type="ECO:0000313" key="2">
    <source>
        <dbReference type="Proteomes" id="UP000326268"/>
    </source>
</evidence>
<dbReference type="GeneID" id="43656466"/>
<accession>A0A5N7ADW8</accession>
<organism evidence="1 2">
    <name type="scientific">Aspergillus caelatus</name>
    <dbReference type="NCBI Taxonomy" id="61420"/>
    <lineage>
        <taxon>Eukaryota</taxon>
        <taxon>Fungi</taxon>
        <taxon>Dikarya</taxon>
        <taxon>Ascomycota</taxon>
        <taxon>Pezizomycotina</taxon>
        <taxon>Eurotiomycetes</taxon>
        <taxon>Eurotiomycetidae</taxon>
        <taxon>Eurotiales</taxon>
        <taxon>Aspergillaceae</taxon>
        <taxon>Aspergillus</taxon>
        <taxon>Aspergillus subgen. Circumdati</taxon>
    </lineage>
</organism>
<proteinExistence type="predicted"/>
<keyword evidence="2" id="KW-1185">Reference proteome</keyword>
<evidence type="ECO:0000313" key="1">
    <source>
        <dbReference type="EMBL" id="KAE8367528.1"/>
    </source>
</evidence>
<dbReference type="Proteomes" id="UP000326268">
    <property type="component" value="Unassembled WGS sequence"/>
</dbReference>
<dbReference type="RefSeq" id="XP_031930609.1">
    <property type="nucleotide sequence ID" value="XM_032072020.1"/>
</dbReference>
<protein>
    <submittedName>
        <fullName evidence="1">Uncharacterized protein</fullName>
    </submittedName>
</protein>
<name>A0A5N7ADW8_9EURO</name>
<gene>
    <name evidence="1" type="ORF">BDV27DRAFT_154822</name>
</gene>
<dbReference type="EMBL" id="ML737596">
    <property type="protein sequence ID" value="KAE8367528.1"/>
    <property type="molecule type" value="Genomic_DNA"/>
</dbReference>
<sequence length="128" mass="15023">MSLHSSIMDLPPQIESIPDDWTTDPAEIHFDLVWKHHRSQGQKMARRFGLSKPKVLMTSKRETGIPQYMIQSGEQCYIWNEMDDTVWQIIKPTGLLAILRTMTVKGQRALKVKRIEPLEVYEYEEHNE</sequence>